<reference evidence="1" key="1">
    <citation type="submission" date="2021-01" db="EMBL/GenBank/DDBJ databases">
        <authorList>
            <consortium name="Genoscope - CEA"/>
            <person name="William W."/>
        </authorList>
    </citation>
    <scope>NUCLEOTIDE SEQUENCE</scope>
</reference>
<gene>
    <name evidence="1" type="ORF">DARMORV10_A03P20870.1</name>
</gene>
<organism evidence="1">
    <name type="scientific">Brassica napus</name>
    <name type="common">Rape</name>
    <dbReference type="NCBI Taxonomy" id="3708"/>
    <lineage>
        <taxon>Eukaryota</taxon>
        <taxon>Viridiplantae</taxon>
        <taxon>Streptophyta</taxon>
        <taxon>Embryophyta</taxon>
        <taxon>Tracheophyta</taxon>
        <taxon>Spermatophyta</taxon>
        <taxon>Magnoliopsida</taxon>
        <taxon>eudicotyledons</taxon>
        <taxon>Gunneridae</taxon>
        <taxon>Pentapetalae</taxon>
        <taxon>rosids</taxon>
        <taxon>malvids</taxon>
        <taxon>Brassicales</taxon>
        <taxon>Brassicaceae</taxon>
        <taxon>Brassiceae</taxon>
        <taxon>Brassica</taxon>
    </lineage>
</organism>
<dbReference type="AlphaFoldDB" id="A0A816VND2"/>
<dbReference type="EMBL" id="HG994357">
    <property type="protein sequence ID" value="CAF2123103.1"/>
    <property type="molecule type" value="Genomic_DNA"/>
</dbReference>
<accession>A0A816VND2</accession>
<sequence length="42" mass="5077">MCATCSWICHSYQFIMSSVLQLVFYGEVQHLLRNSLYYNKIW</sequence>
<proteinExistence type="predicted"/>
<evidence type="ECO:0000313" key="1">
    <source>
        <dbReference type="EMBL" id="CAF2123103.1"/>
    </source>
</evidence>
<name>A0A816VND2_BRANA</name>
<dbReference type="Proteomes" id="UP001295469">
    <property type="component" value="Chromosome A03"/>
</dbReference>
<protein>
    <submittedName>
        <fullName evidence="1">(rape) hypothetical protein</fullName>
    </submittedName>
</protein>